<sequence length="100" mass="10688">GEGGCSEPGSPRTQPLRALHVPFQIITASINPALDVYGSIKTPVCVSVNPRCDFFGVCMGVRTLSSREAGGDGFVKKSTVGEGKIFAFRKDEAHIKLLHE</sequence>
<dbReference type="AlphaFoldDB" id="A0A834HWY4"/>
<dbReference type="Proteomes" id="UP000625711">
    <property type="component" value="Unassembled WGS sequence"/>
</dbReference>
<keyword evidence="2" id="KW-1185">Reference proteome</keyword>
<evidence type="ECO:0000313" key="2">
    <source>
        <dbReference type="Proteomes" id="UP000625711"/>
    </source>
</evidence>
<comment type="caution">
    <text evidence="1">The sequence shown here is derived from an EMBL/GenBank/DDBJ whole genome shotgun (WGS) entry which is preliminary data.</text>
</comment>
<name>A0A834HWY4_RHYFE</name>
<organism evidence="1 2">
    <name type="scientific">Rhynchophorus ferrugineus</name>
    <name type="common">Red palm weevil</name>
    <name type="synonym">Curculio ferrugineus</name>
    <dbReference type="NCBI Taxonomy" id="354439"/>
    <lineage>
        <taxon>Eukaryota</taxon>
        <taxon>Metazoa</taxon>
        <taxon>Ecdysozoa</taxon>
        <taxon>Arthropoda</taxon>
        <taxon>Hexapoda</taxon>
        <taxon>Insecta</taxon>
        <taxon>Pterygota</taxon>
        <taxon>Neoptera</taxon>
        <taxon>Endopterygota</taxon>
        <taxon>Coleoptera</taxon>
        <taxon>Polyphaga</taxon>
        <taxon>Cucujiformia</taxon>
        <taxon>Curculionidae</taxon>
        <taxon>Dryophthorinae</taxon>
        <taxon>Rhynchophorus</taxon>
    </lineage>
</organism>
<dbReference type="EMBL" id="JAACXV010023173">
    <property type="protein sequence ID" value="KAF7263127.1"/>
    <property type="molecule type" value="Genomic_DNA"/>
</dbReference>
<feature type="non-terminal residue" evidence="1">
    <location>
        <position position="1"/>
    </location>
</feature>
<proteinExistence type="predicted"/>
<protein>
    <submittedName>
        <fullName evidence="1">Uncharacterized protein</fullName>
    </submittedName>
</protein>
<evidence type="ECO:0000313" key="1">
    <source>
        <dbReference type="EMBL" id="KAF7263127.1"/>
    </source>
</evidence>
<gene>
    <name evidence="1" type="ORF">GWI33_003582</name>
</gene>
<accession>A0A834HWY4</accession>
<reference evidence="1" key="1">
    <citation type="submission" date="2020-08" db="EMBL/GenBank/DDBJ databases">
        <title>Genome sequencing and assembly of the red palm weevil Rhynchophorus ferrugineus.</title>
        <authorList>
            <person name="Dias G.B."/>
            <person name="Bergman C.M."/>
            <person name="Manee M."/>
        </authorList>
    </citation>
    <scope>NUCLEOTIDE SEQUENCE</scope>
    <source>
        <strain evidence="1">AA-2017</strain>
        <tissue evidence="1">Whole larva</tissue>
    </source>
</reference>